<dbReference type="Gene3D" id="1.10.630.10">
    <property type="entry name" value="Cytochrome P450"/>
    <property type="match status" value="1"/>
</dbReference>
<gene>
    <name evidence="8" type="ORF">ACO22_07533</name>
</gene>
<dbReference type="Pfam" id="PF00067">
    <property type="entry name" value="p450"/>
    <property type="match status" value="1"/>
</dbReference>
<organism evidence="8 9">
    <name type="scientific">Paracoccidioides brasiliensis</name>
    <dbReference type="NCBI Taxonomy" id="121759"/>
    <lineage>
        <taxon>Eukaryota</taxon>
        <taxon>Fungi</taxon>
        <taxon>Dikarya</taxon>
        <taxon>Ascomycota</taxon>
        <taxon>Pezizomycotina</taxon>
        <taxon>Eurotiomycetes</taxon>
        <taxon>Eurotiomycetidae</taxon>
        <taxon>Onygenales</taxon>
        <taxon>Ajellomycetaceae</taxon>
        <taxon>Paracoccidioides</taxon>
    </lineage>
</organism>
<accession>A0A1D2J4E7</accession>
<sequence>MGRLGVFNTQDPVAHKERRRLLNHAFSQHHVNGMEPAFQNSVRKLVARIEQQKGKALDVKHWFKMYTLDNAGEAFLGTSFGGLDSDESPQYVKDFDLFLISWTFKVTFPMLSWLLQRIPHPKIQFIFGTDLRIYQYGIDRFNEYIQTYGRASQRKDLLTKMIGRRENDPDALADSEVAVEISNLGFAATDTLGTALVYLFWELARNPALAKGLRSELAEIPLVDGVMQHHRVSSLPFLDALIMEVLRAYPPLPAGLPREPSVHGLSIDGVYIPQGTVVSTNTWTTHHNPDYFPDPDKFDPTRWLGGNVSDGMKKLWMPFSKGPRNCMGQAMGLFEMKILVATLIKQFNISVDDAMSDDGMDVMDYFVLIPKGGKCLLKFTSV</sequence>
<keyword evidence="4 7" id="KW-0560">Oxidoreductase</keyword>
<dbReference type="GO" id="GO:0005506">
    <property type="term" value="F:iron ion binding"/>
    <property type="evidence" value="ECO:0007669"/>
    <property type="project" value="InterPro"/>
</dbReference>
<evidence type="ECO:0000313" key="9">
    <source>
        <dbReference type="Proteomes" id="UP000242814"/>
    </source>
</evidence>
<comment type="cofactor">
    <cofactor evidence="1 6">
        <name>heme</name>
        <dbReference type="ChEBI" id="CHEBI:30413"/>
    </cofactor>
</comment>
<comment type="caution">
    <text evidence="8">The sequence shown here is derived from an EMBL/GenBank/DDBJ whole genome shotgun (WGS) entry which is preliminary data.</text>
</comment>
<dbReference type="OrthoDB" id="1470350at2759"/>
<evidence type="ECO:0000256" key="2">
    <source>
        <dbReference type="ARBA" id="ARBA00010617"/>
    </source>
</evidence>
<evidence type="ECO:0000256" key="6">
    <source>
        <dbReference type="PIRSR" id="PIRSR602401-1"/>
    </source>
</evidence>
<name>A0A1D2J4E7_PARBR</name>
<dbReference type="PRINTS" id="PR00385">
    <property type="entry name" value="P450"/>
</dbReference>
<dbReference type="PANTHER" id="PTHR24305:SF166">
    <property type="entry name" value="CYTOCHROME P450 12A4, MITOCHONDRIAL-RELATED"/>
    <property type="match status" value="1"/>
</dbReference>
<dbReference type="PRINTS" id="PR00463">
    <property type="entry name" value="EP450I"/>
</dbReference>
<evidence type="ECO:0000256" key="1">
    <source>
        <dbReference type="ARBA" id="ARBA00001971"/>
    </source>
</evidence>
<dbReference type="GO" id="GO:0004497">
    <property type="term" value="F:monooxygenase activity"/>
    <property type="evidence" value="ECO:0007669"/>
    <property type="project" value="UniProtKB-KW"/>
</dbReference>
<dbReference type="InterPro" id="IPR001128">
    <property type="entry name" value="Cyt_P450"/>
</dbReference>
<evidence type="ECO:0000256" key="3">
    <source>
        <dbReference type="ARBA" id="ARBA00022723"/>
    </source>
</evidence>
<dbReference type="EMBL" id="LZYO01000561">
    <property type="protein sequence ID" value="ODH13166.1"/>
    <property type="molecule type" value="Genomic_DNA"/>
</dbReference>
<dbReference type="PANTHER" id="PTHR24305">
    <property type="entry name" value="CYTOCHROME P450"/>
    <property type="match status" value="1"/>
</dbReference>
<keyword evidence="3 6" id="KW-0479">Metal-binding</keyword>
<keyword evidence="5 6" id="KW-0408">Iron</keyword>
<dbReference type="GO" id="GO:0016705">
    <property type="term" value="F:oxidoreductase activity, acting on paired donors, with incorporation or reduction of molecular oxygen"/>
    <property type="evidence" value="ECO:0007669"/>
    <property type="project" value="InterPro"/>
</dbReference>
<dbReference type="OMA" id="LVYLFWE"/>
<dbReference type="VEuPathDB" id="FungiDB:PABG_02729"/>
<protein>
    <submittedName>
        <fullName evidence="8">Uncharacterized protein</fullName>
    </submittedName>
</protein>
<dbReference type="PROSITE" id="PS00086">
    <property type="entry name" value="CYTOCHROME_P450"/>
    <property type="match status" value="1"/>
</dbReference>
<dbReference type="InterPro" id="IPR036396">
    <property type="entry name" value="Cyt_P450_sf"/>
</dbReference>
<evidence type="ECO:0000256" key="5">
    <source>
        <dbReference type="ARBA" id="ARBA00023004"/>
    </source>
</evidence>
<proteinExistence type="inferred from homology"/>
<reference evidence="8 9" key="1">
    <citation type="submission" date="2016-06" db="EMBL/GenBank/DDBJ databases">
        <authorList>
            <person name="Kjaerup R.B."/>
            <person name="Dalgaard T.S."/>
            <person name="Juul-Madsen H.R."/>
        </authorList>
    </citation>
    <scope>NUCLEOTIDE SEQUENCE [LARGE SCALE GENOMIC DNA]</scope>
    <source>
        <strain evidence="8 9">Pb300</strain>
    </source>
</reference>
<evidence type="ECO:0000256" key="7">
    <source>
        <dbReference type="RuleBase" id="RU000461"/>
    </source>
</evidence>
<dbReference type="InterPro" id="IPR002401">
    <property type="entry name" value="Cyt_P450_E_grp-I"/>
</dbReference>
<comment type="similarity">
    <text evidence="2 7">Belongs to the cytochrome P450 family.</text>
</comment>
<keyword evidence="7" id="KW-0503">Monooxygenase</keyword>
<dbReference type="GO" id="GO:0020037">
    <property type="term" value="F:heme binding"/>
    <property type="evidence" value="ECO:0007669"/>
    <property type="project" value="InterPro"/>
</dbReference>
<feature type="binding site" description="axial binding residue" evidence="6">
    <location>
        <position position="326"/>
    </location>
    <ligand>
        <name>heme</name>
        <dbReference type="ChEBI" id="CHEBI:30413"/>
    </ligand>
    <ligandPart>
        <name>Fe</name>
        <dbReference type="ChEBI" id="CHEBI:18248"/>
    </ligandPart>
</feature>
<evidence type="ECO:0000256" key="4">
    <source>
        <dbReference type="ARBA" id="ARBA00023002"/>
    </source>
</evidence>
<dbReference type="AlphaFoldDB" id="A0A1D2J4E7"/>
<keyword evidence="6 7" id="KW-0349">Heme</keyword>
<dbReference type="InterPro" id="IPR050121">
    <property type="entry name" value="Cytochrome_P450_monoxygenase"/>
</dbReference>
<dbReference type="VEuPathDB" id="FungiDB:PADG_01177"/>
<dbReference type="InterPro" id="IPR017972">
    <property type="entry name" value="Cyt_P450_CS"/>
</dbReference>
<evidence type="ECO:0000313" key="8">
    <source>
        <dbReference type="EMBL" id="ODH13166.1"/>
    </source>
</evidence>
<dbReference type="SUPFAM" id="SSF48264">
    <property type="entry name" value="Cytochrome P450"/>
    <property type="match status" value="1"/>
</dbReference>
<dbReference type="Proteomes" id="UP000242814">
    <property type="component" value="Unassembled WGS sequence"/>
</dbReference>